<feature type="compositionally biased region" description="Basic and acidic residues" evidence="7">
    <location>
        <begin position="121"/>
        <end position="130"/>
    </location>
</feature>
<organism evidence="8 9">
    <name type="scientific">Penicillium roqueforti (strain FM164)</name>
    <dbReference type="NCBI Taxonomy" id="1365484"/>
    <lineage>
        <taxon>Eukaryota</taxon>
        <taxon>Fungi</taxon>
        <taxon>Dikarya</taxon>
        <taxon>Ascomycota</taxon>
        <taxon>Pezizomycotina</taxon>
        <taxon>Eurotiomycetes</taxon>
        <taxon>Eurotiomycetidae</taxon>
        <taxon>Eurotiales</taxon>
        <taxon>Aspergillaceae</taxon>
        <taxon>Penicillium</taxon>
    </lineage>
</organism>
<feature type="compositionally biased region" description="Acidic residues" evidence="7">
    <location>
        <begin position="148"/>
        <end position="159"/>
    </location>
</feature>
<dbReference type="PIRSF" id="PIRSF015952">
    <property type="entry name" value="U3snoRNP11"/>
    <property type="match status" value="1"/>
</dbReference>
<feature type="region of interest" description="Disordered" evidence="7">
    <location>
        <begin position="1"/>
        <end position="24"/>
    </location>
</feature>
<evidence type="ECO:0000256" key="5">
    <source>
        <dbReference type="ARBA" id="ARBA00023242"/>
    </source>
</evidence>
<evidence type="ECO:0000256" key="7">
    <source>
        <dbReference type="SAM" id="MobiDB-lite"/>
    </source>
</evidence>
<proteinExistence type="inferred from homology"/>
<evidence type="ECO:0000256" key="1">
    <source>
        <dbReference type="ARBA" id="ARBA00004099"/>
    </source>
</evidence>
<dbReference type="GO" id="GO:0032040">
    <property type="term" value="C:small-subunit processome"/>
    <property type="evidence" value="ECO:0007669"/>
    <property type="project" value="UniProtKB-UniRule"/>
</dbReference>
<name>W6QDY2_PENRF</name>
<evidence type="ECO:0000313" key="8">
    <source>
        <dbReference type="EMBL" id="CDM34710.1"/>
    </source>
</evidence>
<protein>
    <recommendedName>
        <fullName evidence="6">U3 small nucleolar RNA-associated protein 11</fullName>
        <shortName evidence="6">U3 snoRNA-associated protein 11</shortName>
    </recommendedName>
</protein>
<accession>W6QDY2</accession>
<evidence type="ECO:0000313" key="9">
    <source>
        <dbReference type="Proteomes" id="UP000030686"/>
    </source>
</evidence>
<comment type="similarity">
    <text evidence="3 6">Belongs to the UTP11 family.</text>
</comment>
<comment type="subunit">
    <text evidence="6">Component of the ribosomal small subunit (SSU) processome.</text>
</comment>
<dbReference type="OrthoDB" id="29058at2759"/>
<gene>
    <name evidence="8" type="ORF">PROQFM164_S03g001435</name>
</gene>
<dbReference type="AlphaFoldDB" id="W6QDY2"/>
<dbReference type="OMA" id="KWKVRER"/>
<comment type="function">
    <text evidence="1 6">Involved in nucleolar processing of pre-18S ribosomal RNA.</text>
</comment>
<feature type="compositionally biased region" description="Basic residues" evidence="7">
    <location>
        <begin position="74"/>
        <end position="83"/>
    </location>
</feature>
<evidence type="ECO:0000256" key="6">
    <source>
        <dbReference type="PIRNR" id="PIRNR015952"/>
    </source>
</evidence>
<feature type="region of interest" description="Disordered" evidence="7">
    <location>
        <begin position="62"/>
        <end position="91"/>
    </location>
</feature>
<evidence type="ECO:0000256" key="2">
    <source>
        <dbReference type="ARBA" id="ARBA00004604"/>
    </source>
</evidence>
<dbReference type="EMBL" id="HG792017">
    <property type="protein sequence ID" value="CDM34710.1"/>
    <property type="molecule type" value="Genomic_DNA"/>
</dbReference>
<keyword evidence="5 6" id="KW-0539">Nucleus</keyword>
<dbReference type="PANTHER" id="PTHR12838">
    <property type="entry name" value="U3 SMALL NUCLEOLAR RNA-ASSOCIATED PROTEIN 11"/>
    <property type="match status" value="1"/>
</dbReference>
<feature type="region of interest" description="Disordered" evidence="7">
    <location>
        <begin position="121"/>
        <end position="217"/>
    </location>
</feature>
<dbReference type="GO" id="GO:0006364">
    <property type="term" value="P:rRNA processing"/>
    <property type="evidence" value="ECO:0007669"/>
    <property type="project" value="UniProtKB-UniRule"/>
</dbReference>
<keyword evidence="4 6" id="KW-0698">rRNA processing</keyword>
<keyword evidence="9" id="KW-1185">Reference proteome</keyword>
<reference evidence="8" key="1">
    <citation type="journal article" date="2014" name="Nat. Commun.">
        <title>Multiple recent horizontal transfers of a large genomic region in cheese making fungi.</title>
        <authorList>
            <person name="Cheeseman K."/>
            <person name="Ropars J."/>
            <person name="Renault P."/>
            <person name="Dupont J."/>
            <person name="Gouzy J."/>
            <person name="Branca A."/>
            <person name="Abraham A.L."/>
            <person name="Ceppi M."/>
            <person name="Conseiller E."/>
            <person name="Debuchy R."/>
            <person name="Malagnac F."/>
            <person name="Goarin A."/>
            <person name="Silar P."/>
            <person name="Lacoste S."/>
            <person name="Sallet E."/>
            <person name="Bensimon A."/>
            <person name="Giraud T."/>
            <person name="Brygoo Y."/>
        </authorList>
    </citation>
    <scope>NUCLEOTIDE SEQUENCE [LARGE SCALE GENOMIC DNA]</scope>
    <source>
        <strain evidence="8">FM164</strain>
    </source>
</reference>
<dbReference type="STRING" id="1365484.W6QDY2"/>
<dbReference type="Proteomes" id="UP000030686">
    <property type="component" value="Unassembled WGS sequence"/>
</dbReference>
<evidence type="ECO:0000256" key="4">
    <source>
        <dbReference type="ARBA" id="ARBA00022552"/>
    </source>
</evidence>
<evidence type="ECO:0000256" key="3">
    <source>
        <dbReference type="ARBA" id="ARBA00008105"/>
    </source>
</evidence>
<dbReference type="Pfam" id="PF03998">
    <property type="entry name" value="Utp11"/>
    <property type="match status" value="1"/>
</dbReference>
<sequence length="288" mass="33508">MSSMRNAVQRRNHKERGQLQGREKWGLLEKHKDYSLRAKDYNAKKAKLKRLEEKVRDRNPDEFAFGMMGEKNRTQGRHGRGKGTARDSAAAQGLSHEAIKLLKTQDKGYLRTVGERVRREIERLERDVKLQDGMNKVLGKKDGKKDESDDDGFDDDSDFDFGAPVQSKPTRVVFADDRQDQLAMKKQKIQKEEPALDSEEEEQTSSKTRKTPKQLEAERQALVDARRARKLRKRAIEARHNKLTALHKQYAEIRTAEQELDWQRAKMENSVGGTNRDGIKWKIRERKR</sequence>
<comment type="subcellular location">
    <subcellularLocation>
        <location evidence="2 6">Nucleus</location>
        <location evidence="2 6">Nucleolus</location>
    </subcellularLocation>
</comment>
<feature type="compositionally biased region" description="Basic and acidic residues" evidence="7">
    <location>
        <begin position="15"/>
        <end position="24"/>
    </location>
</feature>
<dbReference type="InterPro" id="IPR007144">
    <property type="entry name" value="SSU_processome_Utp11"/>
</dbReference>
<dbReference type="PANTHER" id="PTHR12838:SF0">
    <property type="entry name" value="U3 SMALL NUCLEOLAR RNA-ASSOCIATED PROTEIN 11-RELATED"/>
    <property type="match status" value="1"/>
</dbReference>